<dbReference type="InterPro" id="IPR017439">
    <property type="entry name" value="Amidohydrolase"/>
</dbReference>
<organism evidence="2 3">
    <name type="scientific">Triticum turgidum subsp. durum</name>
    <name type="common">Durum wheat</name>
    <name type="synonym">Triticum durum</name>
    <dbReference type="NCBI Taxonomy" id="4567"/>
    <lineage>
        <taxon>Eukaryota</taxon>
        <taxon>Viridiplantae</taxon>
        <taxon>Streptophyta</taxon>
        <taxon>Embryophyta</taxon>
        <taxon>Tracheophyta</taxon>
        <taxon>Spermatophyta</taxon>
        <taxon>Magnoliopsida</taxon>
        <taxon>Liliopsida</taxon>
        <taxon>Poales</taxon>
        <taxon>Poaceae</taxon>
        <taxon>BOP clade</taxon>
        <taxon>Pooideae</taxon>
        <taxon>Triticodae</taxon>
        <taxon>Triticeae</taxon>
        <taxon>Triticinae</taxon>
        <taxon>Triticum</taxon>
    </lineage>
</organism>
<evidence type="ECO:0000313" key="3">
    <source>
        <dbReference type="Proteomes" id="UP000324705"/>
    </source>
</evidence>
<dbReference type="EMBL" id="LT934120">
    <property type="protein sequence ID" value="VAI31507.1"/>
    <property type="molecule type" value="Genomic_DNA"/>
</dbReference>
<protein>
    <recommendedName>
        <fullName evidence="4">IAA-amino acid hydrolase</fullName>
    </recommendedName>
</protein>
<dbReference type="OMA" id="RIRRHIH"/>
<accession>A0A9R0X7L7</accession>
<name>A0A9R0X7L7_TRITD</name>
<dbReference type="Gramene" id="TRITD5Bv1G110590.1">
    <property type="protein sequence ID" value="TRITD5Bv1G110590.1"/>
    <property type="gene ID" value="TRITD5Bv1G110590"/>
</dbReference>
<feature type="signal peptide" evidence="1">
    <location>
        <begin position="1"/>
        <end position="22"/>
    </location>
</feature>
<gene>
    <name evidence="2" type="ORF">TRITD_5Bv1G110590</name>
</gene>
<evidence type="ECO:0000256" key="1">
    <source>
        <dbReference type="SAM" id="SignalP"/>
    </source>
</evidence>
<dbReference type="GO" id="GO:0009850">
    <property type="term" value="P:auxin metabolic process"/>
    <property type="evidence" value="ECO:0007669"/>
    <property type="project" value="TreeGrafter"/>
</dbReference>
<keyword evidence="3" id="KW-1185">Reference proteome</keyword>
<sequence>MAASSAPLLLLLCLAVVSPAAARTEDLLAAARAPEAAAWLRGVRRRIHQRPELAFQEHRTSELVRRELDAIGVPYAWPVARTGVVATIGSGAGPVVALRADMDALPVQTSRPA</sequence>
<feature type="chain" id="PRO_5040491611" description="IAA-amino acid hydrolase" evidence="1">
    <location>
        <begin position="23"/>
        <end position="113"/>
    </location>
</feature>
<proteinExistence type="predicted"/>
<reference evidence="2 3" key="1">
    <citation type="submission" date="2017-09" db="EMBL/GenBank/DDBJ databases">
        <authorList>
            <consortium name="International Durum Wheat Genome Sequencing Consortium (IDWGSC)"/>
            <person name="Milanesi L."/>
        </authorList>
    </citation>
    <scope>NUCLEOTIDE SEQUENCE [LARGE SCALE GENOMIC DNA]</scope>
    <source>
        <strain evidence="3">cv. Svevo</strain>
    </source>
</reference>
<evidence type="ECO:0008006" key="4">
    <source>
        <dbReference type="Google" id="ProtNLM"/>
    </source>
</evidence>
<keyword evidence="1" id="KW-0732">Signal</keyword>
<dbReference type="AlphaFoldDB" id="A0A9R0X7L7"/>
<dbReference type="PANTHER" id="PTHR11014:SF167">
    <property type="entry name" value="IAA-AMINO ACID HYDROLASE ILR1-LIKE 9"/>
    <property type="match status" value="1"/>
</dbReference>
<dbReference type="GO" id="GO:0005783">
    <property type="term" value="C:endoplasmic reticulum"/>
    <property type="evidence" value="ECO:0007669"/>
    <property type="project" value="TreeGrafter"/>
</dbReference>
<dbReference type="PANTHER" id="PTHR11014">
    <property type="entry name" value="PEPTIDASE M20 FAMILY MEMBER"/>
    <property type="match status" value="1"/>
</dbReference>
<dbReference type="Proteomes" id="UP000324705">
    <property type="component" value="Chromosome 5B"/>
</dbReference>
<dbReference type="GO" id="GO:0010179">
    <property type="term" value="F:IAA-Ala conjugate hydrolase activity"/>
    <property type="evidence" value="ECO:0007669"/>
    <property type="project" value="TreeGrafter"/>
</dbReference>
<dbReference type="SUPFAM" id="SSF53187">
    <property type="entry name" value="Zn-dependent exopeptidases"/>
    <property type="match status" value="1"/>
</dbReference>
<evidence type="ECO:0000313" key="2">
    <source>
        <dbReference type="EMBL" id="VAI31507.1"/>
    </source>
</evidence>
<dbReference type="Gene3D" id="3.40.630.10">
    <property type="entry name" value="Zn peptidases"/>
    <property type="match status" value="1"/>
</dbReference>